<evidence type="ECO:0000259" key="4">
    <source>
        <dbReference type="PROSITE" id="PS50932"/>
    </source>
</evidence>
<dbReference type="CDD" id="cd01545">
    <property type="entry name" value="PBP1_SalR"/>
    <property type="match status" value="1"/>
</dbReference>
<dbReference type="EMBL" id="CP123872">
    <property type="protein sequence ID" value="WND03106.1"/>
    <property type="molecule type" value="Genomic_DNA"/>
</dbReference>
<dbReference type="PROSITE" id="PS00356">
    <property type="entry name" value="HTH_LACI_1"/>
    <property type="match status" value="1"/>
</dbReference>
<dbReference type="InterPro" id="IPR000843">
    <property type="entry name" value="HTH_LacI"/>
</dbReference>
<proteinExistence type="predicted"/>
<dbReference type="GO" id="GO:0000976">
    <property type="term" value="F:transcription cis-regulatory region binding"/>
    <property type="evidence" value="ECO:0007669"/>
    <property type="project" value="TreeGrafter"/>
</dbReference>
<keyword evidence="3" id="KW-0804">Transcription</keyword>
<evidence type="ECO:0000313" key="5">
    <source>
        <dbReference type="EMBL" id="WND03106.1"/>
    </source>
</evidence>
<dbReference type="InterPro" id="IPR046335">
    <property type="entry name" value="LacI/GalR-like_sensor"/>
</dbReference>
<keyword evidence="6" id="KW-1185">Reference proteome</keyword>
<dbReference type="AlphaFoldDB" id="A0AA52EE40"/>
<dbReference type="KEGG" id="tmk:QGN29_01840"/>
<sequence length="337" mass="37028">MTKAIIDDVANLAGVSIKTVSRVMNKEPNVRATTREKVLKAADELNYKPNQSARGLAGNKTYLIALLYDNPGPSYMANIQTGILETCEAQGYGMVLKPVTCEGEVPLLEQVLDFMAHSRVDGLILTPPVCDDVIFKSLLTEKNIPYVSVAPPDRGDKLAVLIDDRRAAAEMTDHLIDLGHKKIAFIKGDPAHGAGKLRYNGFVDAMKKSNLPIESDLIEEGMFTFDSGIRAAENYLNLDPMPTAIFSANDEMASGVMQKLSEKGYHIPKDISVVGFDDTPISRQIWPPMTTVHQPVRSMGRLACEILLHAVNNREGERTLEIPFNMEFRKSSGTLPA</sequence>
<reference evidence="5" key="1">
    <citation type="submission" date="2023-04" db="EMBL/GenBank/DDBJ databases">
        <title>Complete genome sequence of Temperatibacter marinus.</title>
        <authorList>
            <person name="Rong J.-C."/>
            <person name="Yi M.-L."/>
            <person name="Zhao Q."/>
        </authorList>
    </citation>
    <scope>NUCLEOTIDE SEQUENCE</scope>
    <source>
        <strain evidence="5">NBRC 110045</strain>
    </source>
</reference>
<protein>
    <submittedName>
        <fullName evidence="5">LacI family DNA-binding transcriptional regulator</fullName>
    </submittedName>
</protein>
<organism evidence="5 6">
    <name type="scientific">Temperatibacter marinus</name>
    <dbReference type="NCBI Taxonomy" id="1456591"/>
    <lineage>
        <taxon>Bacteria</taxon>
        <taxon>Pseudomonadati</taxon>
        <taxon>Pseudomonadota</taxon>
        <taxon>Alphaproteobacteria</taxon>
        <taxon>Kordiimonadales</taxon>
        <taxon>Temperatibacteraceae</taxon>
        <taxon>Temperatibacter</taxon>
    </lineage>
</organism>
<feature type="domain" description="HTH lacI-type" evidence="4">
    <location>
        <begin position="4"/>
        <end position="58"/>
    </location>
</feature>
<dbReference type="GO" id="GO:0003700">
    <property type="term" value="F:DNA-binding transcription factor activity"/>
    <property type="evidence" value="ECO:0007669"/>
    <property type="project" value="TreeGrafter"/>
</dbReference>
<dbReference type="InterPro" id="IPR028082">
    <property type="entry name" value="Peripla_BP_I"/>
</dbReference>
<dbReference type="Pfam" id="PF13377">
    <property type="entry name" value="Peripla_BP_3"/>
    <property type="match status" value="1"/>
</dbReference>
<name>A0AA52EE40_9PROT</name>
<dbReference type="Pfam" id="PF00356">
    <property type="entry name" value="LacI"/>
    <property type="match status" value="1"/>
</dbReference>
<evidence type="ECO:0000256" key="1">
    <source>
        <dbReference type="ARBA" id="ARBA00023015"/>
    </source>
</evidence>
<dbReference type="PANTHER" id="PTHR30146">
    <property type="entry name" value="LACI-RELATED TRANSCRIPTIONAL REPRESSOR"/>
    <property type="match status" value="1"/>
</dbReference>
<dbReference type="PROSITE" id="PS50932">
    <property type="entry name" value="HTH_LACI_2"/>
    <property type="match status" value="1"/>
</dbReference>
<dbReference type="SUPFAM" id="SSF47413">
    <property type="entry name" value="lambda repressor-like DNA-binding domains"/>
    <property type="match status" value="1"/>
</dbReference>
<evidence type="ECO:0000313" key="6">
    <source>
        <dbReference type="Proteomes" id="UP001268683"/>
    </source>
</evidence>
<gene>
    <name evidence="5" type="ORF">QGN29_01840</name>
</gene>
<dbReference type="Proteomes" id="UP001268683">
    <property type="component" value="Chromosome"/>
</dbReference>
<dbReference type="SMART" id="SM00354">
    <property type="entry name" value="HTH_LACI"/>
    <property type="match status" value="1"/>
</dbReference>
<evidence type="ECO:0000256" key="3">
    <source>
        <dbReference type="ARBA" id="ARBA00023163"/>
    </source>
</evidence>
<dbReference type="Gene3D" id="1.10.260.40">
    <property type="entry name" value="lambda repressor-like DNA-binding domains"/>
    <property type="match status" value="1"/>
</dbReference>
<evidence type="ECO:0000256" key="2">
    <source>
        <dbReference type="ARBA" id="ARBA00023125"/>
    </source>
</evidence>
<dbReference type="PANTHER" id="PTHR30146:SF153">
    <property type="entry name" value="LACTOSE OPERON REPRESSOR"/>
    <property type="match status" value="1"/>
</dbReference>
<keyword evidence="1" id="KW-0805">Transcription regulation</keyword>
<dbReference type="CDD" id="cd01392">
    <property type="entry name" value="HTH_LacI"/>
    <property type="match status" value="1"/>
</dbReference>
<dbReference type="RefSeq" id="WP_310798955.1">
    <property type="nucleotide sequence ID" value="NZ_CP123872.1"/>
</dbReference>
<accession>A0AA52EE40</accession>
<dbReference type="Gene3D" id="3.40.50.2300">
    <property type="match status" value="2"/>
</dbReference>
<dbReference type="SUPFAM" id="SSF53822">
    <property type="entry name" value="Periplasmic binding protein-like I"/>
    <property type="match status" value="1"/>
</dbReference>
<dbReference type="InterPro" id="IPR010982">
    <property type="entry name" value="Lambda_DNA-bd_dom_sf"/>
</dbReference>
<keyword evidence="2 5" id="KW-0238">DNA-binding</keyword>